<dbReference type="Proteomes" id="UP001454036">
    <property type="component" value="Unassembled WGS sequence"/>
</dbReference>
<sequence length="149" mass="16488">MAYPLKTTTYGITTYGINAWKPFMLFIHYSSLEAELEKVKRDHSILAKDVEHSHAAAVAATKRSKDAEAHAKSAEARLLQVDEEFLSDCPQLAGMYNEFKKEWPAEYFEGLFVDSRLGETPAKNGEVAAEGDEVAGKEVAVEYGDEATP</sequence>
<evidence type="ECO:0000313" key="2">
    <source>
        <dbReference type="EMBL" id="GAA0144055.1"/>
    </source>
</evidence>
<organism evidence="2 3">
    <name type="scientific">Lithospermum erythrorhizon</name>
    <name type="common">Purple gromwell</name>
    <name type="synonym">Lithospermum officinale var. erythrorhizon</name>
    <dbReference type="NCBI Taxonomy" id="34254"/>
    <lineage>
        <taxon>Eukaryota</taxon>
        <taxon>Viridiplantae</taxon>
        <taxon>Streptophyta</taxon>
        <taxon>Embryophyta</taxon>
        <taxon>Tracheophyta</taxon>
        <taxon>Spermatophyta</taxon>
        <taxon>Magnoliopsida</taxon>
        <taxon>eudicotyledons</taxon>
        <taxon>Gunneridae</taxon>
        <taxon>Pentapetalae</taxon>
        <taxon>asterids</taxon>
        <taxon>lamiids</taxon>
        <taxon>Boraginales</taxon>
        <taxon>Boraginaceae</taxon>
        <taxon>Boraginoideae</taxon>
        <taxon>Lithospermeae</taxon>
        <taxon>Lithospermum</taxon>
    </lineage>
</organism>
<evidence type="ECO:0000256" key="1">
    <source>
        <dbReference type="SAM" id="Coils"/>
    </source>
</evidence>
<protein>
    <submittedName>
        <fullName evidence="2">Uncharacterized protein</fullName>
    </submittedName>
</protein>
<dbReference type="EMBL" id="BAABME010016015">
    <property type="protein sequence ID" value="GAA0144055.1"/>
    <property type="molecule type" value="Genomic_DNA"/>
</dbReference>
<gene>
    <name evidence="2" type="ORF">LIER_35861</name>
</gene>
<keyword evidence="3" id="KW-1185">Reference proteome</keyword>
<name>A0AAV3NXA3_LITER</name>
<reference evidence="2 3" key="1">
    <citation type="submission" date="2024-01" db="EMBL/GenBank/DDBJ databases">
        <title>The complete chloroplast genome sequence of Lithospermum erythrorhizon: insights into the phylogenetic relationship among Boraginaceae species and the maternal lineages of purple gromwells.</title>
        <authorList>
            <person name="Okada T."/>
            <person name="Watanabe K."/>
        </authorList>
    </citation>
    <scope>NUCLEOTIDE SEQUENCE [LARGE SCALE GENOMIC DNA]</scope>
</reference>
<feature type="coiled-coil region" evidence="1">
    <location>
        <begin position="29"/>
        <end position="84"/>
    </location>
</feature>
<keyword evidence="1" id="KW-0175">Coiled coil</keyword>
<comment type="caution">
    <text evidence="2">The sequence shown here is derived from an EMBL/GenBank/DDBJ whole genome shotgun (WGS) entry which is preliminary data.</text>
</comment>
<proteinExistence type="predicted"/>
<accession>A0AAV3NXA3</accession>
<evidence type="ECO:0000313" key="3">
    <source>
        <dbReference type="Proteomes" id="UP001454036"/>
    </source>
</evidence>
<dbReference type="AlphaFoldDB" id="A0AAV3NXA3"/>